<dbReference type="GO" id="GO:0006633">
    <property type="term" value="P:fatty acid biosynthetic process"/>
    <property type="evidence" value="ECO:0007669"/>
    <property type="project" value="TreeGrafter"/>
</dbReference>
<keyword evidence="3" id="KW-0597">Phosphoprotein</keyword>
<keyword evidence="7" id="KW-0443">Lipid metabolism</keyword>
<name>A0A0L0EU58_9GAMM</name>
<keyword evidence="4" id="KW-0436">Ligase</keyword>
<dbReference type="InterPro" id="IPR040097">
    <property type="entry name" value="FAAL/FAAC"/>
</dbReference>
<evidence type="ECO:0000313" key="10">
    <source>
        <dbReference type="EMBL" id="KNC67915.1"/>
    </source>
</evidence>
<dbReference type="PROSITE" id="PS00012">
    <property type="entry name" value="PHOSPHOPANTETHEINE"/>
    <property type="match status" value="1"/>
</dbReference>
<dbReference type="GO" id="GO:0031177">
    <property type="term" value="F:phosphopantetheine binding"/>
    <property type="evidence" value="ECO:0007669"/>
    <property type="project" value="InterPro"/>
</dbReference>
<keyword evidence="2" id="KW-0596">Phosphopantetheine</keyword>
<dbReference type="GO" id="GO:0016746">
    <property type="term" value="F:acyltransferase activity"/>
    <property type="evidence" value="ECO:0007669"/>
    <property type="project" value="InterPro"/>
</dbReference>
<dbReference type="Pfam" id="PF23024">
    <property type="entry name" value="AMP-dom_DIP2-like"/>
    <property type="match status" value="1"/>
</dbReference>
<gene>
    <name evidence="10" type="ORF">AC626_07765</name>
</gene>
<dbReference type="GO" id="GO:0016874">
    <property type="term" value="F:ligase activity"/>
    <property type="evidence" value="ECO:0007669"/>
    <property type="project" value="UniProtKB-KW"/>
</dbReference>
<dbReference type="GO" id="GO:0071766">
    <property type="term" value="P:Actinobacterium-type cell wall biogenesis"/>
    <property type="evidence" value="ECO:0007669"/>
    <property type="project" value="UniProtKB-ARBA"/>
</dbReference>
<dbReference type="PROSITE" id="PS52004">
    <property type="entry name" value="KS3_2"/>
    <property type="match status" value="1"/>
</dbReference>
<dbReference type="AlphaFoldDB" id="A0A0L0EU58"/>
<proteinExistence type="inferred from homology"/>
<dbReference type="SUPFAM" id="SSF47336">
    <property type="entry name" value="ACP-like"/>
    <property type="match status" value="1"/>
</dbReference>
<dbReference type="InterPro" id="IPR020845">
    <property type="entry name" value="AMP-binding_CS"/>
</dbReference>
<dbReference type="InterPro" id="IPR006162">
    <property type="entry name" value="Ppantetheine_attach_site"/>
</dbReference>
<feature type="non-terminal residue" evidence="10">
    <location>
        <position position="881"/>
    </location>
</feature>
<evidence type="ECO:0000313" key="11">
    <source>
        <dbReference type="Proteomes" id="UP000036850"/>
    </source>
</evidence>
<dbReference type="GO" id="GO:0070566">
    <property type="term" value="F:adenylyltransferase activity"/>
    <property type="evidence" value="ECO:0007669"/>
    <property type="project" value="TreeGrafter"/>
</dbReference>
<evidence type="ECO:0000256" key="5">
    <source>
        <dbReference type="ARBA" id="ARBA00022679"/>
    </source>
</evidence>
<dbReference type="PROSITE" id="PS50075">
    <property type="entry name" value="CARRIER"/>
    <property type="match status" value="1"/>
</dbReference>
<dbReference type="Pfam" id="PF00550">
    <property type="entry name" value="PP-binding"/>
    <property type="match status" value="1"/>
</dbReference>
<dbReference type="Proteomes" id="UP000036850">
    <property type="component" value="Unassembled WGS sequence"/>
</dbReference>
<evidence type="ECO:0000259" key="9">
    <source>
        <dbReference type="PROSITE" id="PS52004"/>
    </source>
</evidence>
<dbReference type="PATRIC" id="fig|43658.6.peg.4802"/>
<dbReference type="Pfam" id="PF00501">
    <property type="entry name" value="AMP-binding"/>
    <property type="match status" value="1"/>
</dbReference>
<dbReference type="InterPro" id="IPR042099">
    <property type="entry name" value="ANL_N_sf"/>
</dbReference>
<protein>
    <submittedName>
        <fullName evidence="10">Peptide synthetase</fullName>
    </submittedName>
</protein>
<dbReference type="SUPFAM" id="SSF53901">
    <property type="entry name" value="Thiolase-like"/>
    <property type="match status" value="1"/>
</dbReference>
<reference evidence="11" key="1">
    <citation type="submission" date="2015-07" db="EMBL/GenBank/DDBJ databases">
        <title>Draft genome sequence of a Pseudoalteromonas rubra strain, OCN096, isolated from Kaneohe Bay, Oahu, Hawaii.</title>
        <authorList>
            <person name="Beurmann S."/>
            <person name="Ushijima B."/>
            <person name="Belcaid M."/>
            <person name="Callahan S.M."/>
            <person name="Aeby G.S."/>
        </authorList>
    </citation>
    <scope>NUCLEOTIDE SEQUENCE [LARGE SCALE GENOMIC DNA]</scope>
    <source>
        <strain evidence="11">OCN096</strain>
    </source>
</reference>
<dbReference type="Gene3D" id="1.10.1200.10">
    <property type="entry name" value="ACP-like"/>
    <property type="match status" value="1"/>
</dbReference>
<keyword evidence="5" id="KW-0808">Transferase</keyword>
<evidence type="ECO:0000256" key="7">
    <source>
        <dbReference type="ARBA" id="ARBA00023098"/>
    </source>
</evidence>
<dbReference type="InterPro" id="IPR025110">
    <property type="entry name" value="AMP-bd_C"/>
</dbReference>
<dbReference type="InterPro" id="IPR016039">
    <property type="entry name" value="Thiolase-like"/>
</dbReference>
<dbReference type="SMART" id="SM00823">
    <property type="entry name" value="PKS_PP"/>
    <property type="match status" value="1"/>
</dbReference>
<dbReference type="InterPro" id="IPR036736">
    <property type="entry name" value="ACP-like_sf"/>
</dbReference>
<dbReference type="Pfam" id="PF00109">
    <property type="entry name" value="ketoacyl-synt"/>
    <property type="match status" value="1"/>
</dbReference>
<evidence type="ECO:0000256" key="4">
    <source>
        <dbReference type="ARBA" id="ARBA00022598"/>
    </source>
</evidence>
<keyword evidence="6" id="KW-0276">Fatty acid metabolism</keyword>
<dbReference type="EMBL" id="LFZX01000043">
    <property type="protein sequence ID" value="KNC67915.1"/>
    <property type="molecule type" value="Genomic_DNA"/>
</dbReference>
<dbReference type="PROSITE" id="PS00455">
    <property type="entry name" value="AMP_BINDING"/>
    <property type="match status" value="1"/>
</dbReference>
<evidence type="ECO:0000256" key="6">
    <source>
        <dbReference type="ARBA" id="ARBA00022832"/>
    </source>
</evidence>
<evidence type="ECO:0000256" key="3">
    <source>
        <dbReference type="ARBA" id="ARBA00022553"/>
    </source>
</evidence>
<dbReference type="Gene3D" id="3.30.300.30">
    <property type="match status" value="1"/>
</dbReference>
<dbReference type="CDD" id="cd00833">
    <property type="entry name" value="PKS"/>
    <property type="match status" value="1"/>
</dbReference>
<feature type="domain" description="Ketosynthase family 3 (KS3)" evidence="9">
    <location>
        <begin position="724"/>
        <end position="881"/>
    </location>
</feature>
<sequence length="881" mass="97558">MNNDLVATLVTLARTRGDDIAYQYFFEDNQPAVSLSYAELDLKSRKIAARLLTYFDRGDRALLLYNSGFEFVEAFFACLYAGIVAVPVYPPKKNQNTDRLRSIIEDAGATGALTSSKIYEIAQPLFEAETSLSNVSIIATDSAGVEQVEPMAWQDIHIAPQDLAFLQYTSGSTGSPKGVMVSHANIMDNEEMMKLAFGHSAQTPIVSWLPHFHDMGLIFGILHPIYIGAPAALMNPTSFLQKPLRWLKLLSETKAVTSSAPNFAYDLCVDTIKEEELANLDLSHWQSALNGAEPVRASTLERFYQKFKRCGFRREATAPCYGMAETTLFATGGRLMKTPSVLQLDSKEMHQGKASLLTEPAARTELFYDLTVADNTPTDNQPYYAVSCGSTWHGHTLAIVNPETKQRCEDGHTGEIWVKGASVAQGYWRKVEQTKEIFQARIADDNDGPYLRTGDLGFVHQNELYVTGRAKDVMIFRGKNYYPQDIELTVVEAHAAMDNNGGAAFSYLSEQGEERLVIVQQVKRTAVRKLNEQEIFAAITSAITEQHGITPYEVVLIKPGRILKTSSGKIQRQENKRHYLADTFDVLARSRGQQSASDKVSHPAKNTHYSDIEATLRTVLQEVVGLEVDRQPNSLDVDATFLSLGVDSMKAVRISGELMELHDIELEATVLYEYPSIAQLANHLSQFDSVRERLSAQEPEHSAQQATNSTATQYKREARALTDNMDVAVIGMACRYPQATDLAGYWQLLMDKRDAISVPNAVRRALCPELGQTRLGGYLENIEQFDAGLFGISPAEARYIDPQHRLLLETSFHAIQSAGMMPAELAGQPVGVYVGISQNDYFNMSNKAQQGNAYLGTGTALSIAANRLSYTYNFTGPSLSV</sequence>
<feature type="domain" description="Carrier" evidence="8">
    <location>
        <begin position="610"/>
        <end position="688"/>
    </location>
</feature>
<dbReference type="InterPro" id="IPR014030">
    <property type="entry name" value="Ketoacyl_synth_N"/>
</dbReference>
<dbReference type="InterPro" id="IPR000873">
    <property type="entry name" value="AMP-dep_synth/lig_dom"/>
</dbReference>
<dbReference type="SUPFAM" id="SSF56801">
    <property type="entry name" value="Acetyl-CoA synthetase-like"/>
    <property type="match status" value="1"/>
</dbReference>
<dbReference type="InterPro" id="IPR009081">
    <property type="entry name" value="PP-bd_ACP"/>
</dbReference>
<dbReference type="Gene3D" id="3.40.50.12780">
    <property type="entry name" value="N-terminal domain of ligase-like"/>
    <property type="match status" value="1"/>
</dbReference>
<evidence type="ECO:0000256" key="1">
    <source>
        <dbReference type="ARBA" id="ARBA00006432"/>
    </source>
</evidence>
<dbReference type="InterPro" id="IPR045851">
    <property type="entry name" value="AMP-bd_C_sf"/>
</dbReference>
<organism evidence="10 11">
    <name type="scientific">Pseudoalteromonas rubra</name>
    <dbReference type="NCBI Taxonomy" id="43658"/>
    <lineage>
        <taxon>Bacteria</taxon>
        <taxon>Pseudomonadati</taxon>
        <taxon>Pseudomonadota</taxon>
        <taxon>Gammaproteobacteria</taxon>
        <taxon>Alteromonadales</taxon>
        <taxon>Pseudoalteromonadaceae</taxon>
        <taxon>Pseudoalteromonas</taxon>
    </lineage>
</organism>
<dbReference type="PANTHER" id="PTHR22754">
    <property type="entry name" value="DISCO-INTERACTING PROTEIN 2 DIP2 -RELATED"/>
    <property type="match status" value="1"/>
</dbReference>
<evidence type="ECO:0000256" key="2">
    <source>
        <dbReference type="ARBA" id="ARBA00022450"/>
    </source>
</evidence>
<dbReference type="Gene3D" id="3.40.47.10">
    <property type="match status" value="1"/>
</dbReference>
<evidence type="ECO:0000259" key="8">
    <source>
        <dbReference type="PROSITE" id="PS50075"/>
    </source>
</evidence>
<dbReference type="PANTHER" id="PTHR22754:SF32">
    <property type="entry name" value="DISCO-INTERACTING PROTEIN 2"/>
    <property type="match status" value="1"/>
</dbReference>
<comment type="caution">
    <text evidence="10">The sequence shown here is derived from an EMBL/GenBank/DDBJ whole genome shotgun (WGS) entry which is preliminary data.</text>
</comment>
<dbReference type="GO" id="GO:0005886">
    <property type="term" value="C:plasma membrane"/>
    <property type="evidence" value="ECO:0007669"/>
    <property type="project" value="TreeGrafter"/>
</dbReference>
<dbReference type="SMART" id="SM01294">
    <property type="entry name" value="PKS_PP_betabranch"/>
    <property type="match status" value="1"/>
</dbReference>
<dbReference type="FunFam" id="3.40.50.12780:FF:000013">
    <property type="entry name" value="Long-chain-fatty-acid--AMP ligase FadD32"/>
    <property type="match status" value="1"/>
</dbReference>
<dbReference type="CDD" id="cd05931">
    <property type="entry name" value="FAAL"/>
    <property type="match status" value="1"/>
</dbReference>
<comment type="similarity">
    <text evidence="1">Belongs to the ATP-dependent AMP-binding enzyme family.</text>
</comment>
<dbReference type="SMART" id="SM00825">
    <property type="entry name" value="PKS_KS"/>
    <property type="match status" value="1"/>
</dbReference>
<dbReference type="InterPro" id="IPR020806">
    <property type="entry name" value="PKS_PP-bd"/>
</dbReference>
<dbReference type="InterPro" id="IPR020841">
    <property type="entry name" value="PKS_Beta-ketoAc_synthase_dom"/>
</dbReference>
<accession>A0A0L0EU58</accession>